<dbReference type="Gene3D" id="3.30.750.24">
    <property type="entry name" value="STAS domain"/>
    <property type="match status" value="1"/>
</dbReference>
<dbReference type="Pfam" id="PF13466">
    <property type="entry name" value="STAS_2"/>
    <property type="match status" value="1"/>
</dbReference>
<accession>A0ABP8TTG7</accession>
<dbReference type="InterPro" id="IPR025847">
    <property type="entry name" value="MEDS_domain"/>
</dbReference>
<keyword evidence="3" id="KW-1185">Reference proteome</keyword>
<protein>
    <recommendedName>
        <fullName evidence="1">STAS domain-containing protein</fullName>
    </recommendedName>
</protein>
<dbReference type="EMBL" id="BAABHJ010000027">
    <property type="protein sequence ID" value="GAA4614663.1"/>
    <property type="molecule type" value="Genomic_DNA"/>
</dbReference>
<evidence type="ECO:0000259" key="1">
    <source>
        <dbReference type="PROSITE" id="PS50801"/>
    </source>
</evidence>
<dbReference type="Pfam" id="PF14417">
    <property type="entry name" value="MEDS"/>
    <property type="match status" value="1"/>
</dbReference>
<gene>
    <name evidence="2" type="ORF">GCM10023195_64110</name>
</gene>
<evidence type="ECO:0000313" key="3">
    <source>
        <dbReference type="Proteomes" id="UP001500212"/>
    </source>
</evidence>
<reference evidence="3" key="1">
    <citation type="journal article" date="2019" name="Int. J. Syst. Evol. Microbiol.">
        <title>The Global Catalogue of Microorganisms (GCM) 10K type strain sequencing project: providing services to taxonomists for standard genome sequencing and annotation.</title>
        <authorList>
            <consortium name="The Broad Institute Genomics Platform"/>
            <consortium name="The Broad Institute Genome Sequencing Center for Infectious Disease"/>
            <person name="Wu L."/>
            <person name="Ma J."/>
        </authorList>
    </citation>
    <scope>NUCLEOTIDE SEQUENCE [LARGE SCALE GENOMIC DNA]</scope>
    <source>
        <strain evidence="3">JCM 17938</strain>
    </source>
</reference>
<dbReference type="SUPFAM" id="SSF52091">
    <property type="entry name" value="SpoIIaa-like"/>
    <property type="match status" value="1"/>
</dbReference>
<proteinExistence type="predicted"/>
<dbReference type="InterPro" id="IPR058548">
    <property type="entry name" value="MlaB-like_STAS"/>
</dbReference>
<evidence type="ECO:0000313" key="2">
    <source>
        <dbReference type="EMBL" id="GAA4614663.1"/>
    </source>
</evidence>
<sequence length="308" mass="33120">MGADTEAQITDLTVHDHACLTFGEAEELADLTTAFVRDGLTGGARVIWLSDTPHEAAAELGRRGFDPTDVPGRPAADGIGPITVVGCQEGLTAGRAFDVGRAVGWLREQVELTRRKGYPALRIALDMGWALRPIAGIEQLPAFEQEIAALVGEPAERTADGRGAGSETTGALSVLCQYDRDRFDPVTLASVAPFHTHSVAAATYHDDELLRICRQYAPPGIRIAGQIDVQAQEPLSLALAEAIRVDGDITVNMADLTFIDVSITRLILEAARSMPRSRRMVLHCHPAIESRFVILGAADLPNVDVSRR</sequence>
<dbReference type="InterPro" id="IPR036513">
    <property type="entry name" value="STAS_dom_sf"/>
</dbReference>
<dbReference type="RefSeq" id="WP_345363022.1">
    <property type="nucleotide sequence ID" value="NZ_BAABHJ010000027.1"/>
</dbReference>
<dbReference type="PROSITE" id="PS50801">
    <property type="entry name" value="STAS"/>
    <property type="match status" value="1"/>
</dbReference>
<name>A0ABP8TTG7_9ACTN</name>
<organism evidence="2 3">
    <name type="scientific">Actinoallomurus liliacearum</name>
    <dbReference type="NCBI Taxonomy" id="1080073"/>
    <lineage>
        <taxon>Bacteria</taxon>
        <taxon>Bacillati</taxon>
        <taxon>Actinomycetota</taxon>
        <taxon>Actinomycetes</taxon>
        <taxon>Streptosporangiales</taxon>
        <taxon>Thermomonosporaceae</taxon>
        <taxon>Actinoallomurus</taxon>
    </lineage>
</organism>
<dbReference type="Proteomes" id="UP001500212">
    <property type="component" value="Unassembled WGS sequence"/>
</dbReference>
<dbReference type="InterPro" id="IPR002645">
    <property type="entry name" value="STAS_dom"/>
</dbReference>
<comment type="caution">
    <text evidence="2">The sequence shown here is derived from an EMBL/GenBank/DDBJ whole genome shotgun (WGS) entry which is preliminary data.</text>
</comment>
<feature type="domain" description="STAS" evidence="1">
    <location>
        <begin position="221"/>
        <end position="308"/>
    </location>
</feature>